<dbReference type="RefSeq" id="XP_031865335.1">
    <property type="nucleotide sequence ID" value="XM_032018498.1"/>
</dbReference>
<evidence type="ECO:0000256" key="1">
    <source>
        <dbReference type="SAM" id="MobiDB-lite"/>
    </source>
</evidence>
<accession>A0A370TAX4</accession>
<evidence type="ECO:0000259" key="2">
    <source>
        <dbReference type="Pfam" id="PF14420"/>
    </source>
</evidence>
<dbReference type="AlphaFoldDB" id="A0A370TAX4"/>
<dbReference type="EMBL" id="NPIC01000013">
    <property type="protein sequence ID" value="RDL31086.1"/>
    <property type="molecule type" value="Genomic_DNA"/>
</dbReference>
<feature type="compositionally biased region" description="Polar residues" evidence="1">
    <location>
        <begin position="392"/>
        <end position="402"/>
    </location>
</feature>
<sequence length="628" mass="71691">MQRNWDIYKAEVERLYIDEGKPMREVRRILNRRHGLTASVLTYRLTFDEWASQKYKKKRRPSADEGFVEDPPIARIGSSSTNSESLSTPSYQAGNVQHFCQEIAIPSSPLDASDVHAFIQGHPAAPFHAFEILLTKWQRGGEYLKVLTLLLEKPEYCKWIPRPASDGRPLLFKLIGGHVPHEEQLCVGKLLLEAHLSNLDTAMPHDAQWLTAWIAACHCTEWDEANETLYRGNRVATLAGDNFLNCARAVIAEQFLRRYIQNFRSLKMQSGWLNESELLEAESCRQKYLIILEECRYADLTLRPEFYRDSLEIIEAQYPFADNRHQPRSVDLADECRHKYLQLISDSGSTVACNKDVEDGVPDLEANNSVGASIQDSSSSARYSDSPGVRQSIETVESPTTRSETWTMNSARESERSSIQLLSQDVVAQECGLPMPCAFLNTLISKWRSLKGFRTYVHGLLQEERSDISIFDSRVQCARNLFDIIHEHVPNNEQNSLTKAILVAFSTANLDLCRHPPTLVWWLTLFSASSWDEFQRKLEPEKIDEHLRPLMSPAAVQLVLNTTTLLVGERLLSGLKDEMVANPYWRATGDDMARYRDSFKQYMDILGEFRKKSLIVDQSWVSHALNAM</sequence>
<evidence type="ECO:0000313" key="4">
    <source>
        <dbReference type="Proteomes" id="UP000254866"/>
    </source>
</evidence>
<dbReference type="GeneID" id="43602724"/>
<dbReference type="InterPro" id="IPR025676">
    <property type="entry name" value="Clr5_dom"/>
</dbReference>
<keyword evidence="4" id="KW-1185">Reference proteome</keyword>
<evidence type="ECO:0000313" key="3">
    <source>
        <dbReference type="EMBL" id="RDL31086.1"/>
    </source>
</evidence>
<dbReference type="STRING" id="2656787.A0A370TAX4"/>
<feature type="region of interest" description="Disordered" evidence="1">
    <location>
        <begin position="61"/>
        <end position="88"/>
    </location>
</feature>
<dbReference type="Pfam" id="PF14420">
    <property type="entry name" value="Clr5"/>
    <property type="match status" value="1"/>
</dbReference>
<protein>
    <recommendedName>
        <fullName evidence="2">Clr5 domain-containing protein</fullName>
    </recommendedName>
</protein>
<feature type="compositionally biased region" description="Low complexity" evidence="1">
    <location>
        <begin position="78"/>
        <end position="88"/>
    </location>
</feature>
<feature type="compositionally biased region" description="Low complexity" evidence="1">
    <location>
        <begin position="369"/>
        <end position="386"/>
    </location>
</feature>
<comment type="caution">
    <text evidence="3">The sequence shown here is derived from an EMBL/GenBank/DDBJ whole genome shotgun (WGS) entry which is preliminary data.</text>
</comment>
<feature type="region of interest" description="Disordered" evidence="1">
    <location>
        <begin position="364"/>
        <end position="402"/>
    </location>
</feature>
<name>A0A370TAX4_9HELO</name>
<dbReference type="OrthoDB" id="823504at2759"/>
<proteinExistence type="predicted"/>
<feature type="domain" description="Clr5" evidence="2">
    <location>
        <begin position="1"/>
        <end position="54"/>
    </location>
</feature>
<gene>
    <name evidence="3" type="ORF">BP5553_09875</name>
</gene>
<reference evidence="3 4" key="1">
    <citation type="journal article" date="2018" name="IMA Fungus">
        <title>IMA Genome-F 9: Draft genome sequence of Annulohypoxylon stygium, Aspergillus mulundensis, Berkeleyomyces basicola (syn. Thielaviopsis basicola), Ceratocystis smalleyi, two Cercospora beticola strains, Coleophoma cylindrospora, Fusarium fracticaudum, Phialophora cf. hyalina, and Morchella septimelata.</title>
        <authorList>
            <person name="Wingfield B.D."/>
            <person name="Bills G.F."/>
            <person name="Dong Y."/>
            <person name="Huang W."/>
            <person name="Nel W.J."/>
            <person name="Swalarsk-Parry B.S."/>
            <person name="Vaghefi N."/>
            <person name="Wilken P.M."/>
            <person name="An Z."/>
            <person name="de Beer Z.W."/>
            <person name="De Vos L."/>
            <person name="Chen L."/>
            <person name="Duong T.A."/>
            <person name="Gao Y."/>
            <person name="Hammerbacher A."/>
            <person name="Kikkert J.R."/>
            <person name="Li Y."/>
            <person name="Li H."/>
            <person name="Li K."/>
            <person name="Li Q."/>
            <person name="Liu X."/>
            <person name="Ma X."/>
            <person name="Naidoo K."/>
            <person name="Pethybridge S.J."/>
            <person name="Sun J."/>
            <person name="Steenkamp E.T."/>
            <person name="van der Nest M.A."/>
            <person name="van Wyk S."/>
            <person name="Wingfield M.J."/>
            <person name="Xiong C."/>
            <person name="Yue Q."/>
            <person name="Zhang X."/>
        </authorList>
    </citation>
    <scope>NUCLEOTIDE SEQUENCE [LARGE SCALE GENOMIC DNA]</scope>
    <source>
        <strain evidence="3 4">BP 5553</strain>
    </source>
</reference>
<organism evidence="3 4">
    <name type="scientific">Venustampulla echinocandica</name>
    <dbReference type="NCBI Taxonomy" id="2656787"/>
    <lineage>
        <taxon>Eukaryota</taxon>
        <taxon>Fungi</taxon>
        <taxon>Dikarya</taxon>
        <taxon>Ascomycota</taxon>
        <taxon>Pezizomycotina</taxon>
        <taxon>Leotiomycetes</taxon>
        <taxon>Helotiales</taxon>
        <taxon>Pleuroascaceae</taxon>
        <taxon>Venustampulla</taxon>
    </lineage>
</organism>
<dbReference type="Proteomes" id="UP000254866">
    <property type="component" value="Unassembled WGS sequence"/>
</dbReference>